<dbReference type="Proteomes" id="UP000696184">
    <property type="component" value="Unassembled WGS sequence"/>
</dbReference>
<proteinExistence type="predicted"/>
<evidence type="ECO:0000313" key="2">
    <source>
        <dbReference type="EMBL" id="MBI6547537.1"/>
    </source>
</evidence>
<name>A0ABS0U1Q5_9GAMM</name>
<gene>
    <name evidence="2" type="ORF">H8A87_01995</name>
</gene>
<keyword evidence="1" id="KW-1133">Transmembrane helix</keyword>
<organism evidence="2 3">
    <name type="scientific">Xenorhabdus lircayensis</name>
    <dbReference type="NCBI Taxonomy" id="2763499"/>
    <lineage>
        <taxon>Bacteria</taxon>
        <taxon>Pseudomonadati</taxon>
        <taxon>Pseudomonadota</taxon>
        <taxon>Gammaproteobacteria</taxon>
        <taxon>Enterobacterales</taxon>
        <taxon>Morganellaceae</taxon>
        <taxon>Xenorhabdus</taxon>
    </lineage>
</organism>
<evidence type="ECO:0000313" key="3">
    <source>
        <dbReference type="Proteomes" id="UP000696184"/>
    </source>
</evidence>
<keyword evidence="3" id="KW-1185">Reference proteome</keyword>
<keyword evidence="1" id="KW-0472">Membrane</keyword>
<dbReference type="EMBL" id="JACOII010000013">
    <property type="protein sequence ID" value="MBI6547537.1"/>
    <property type="molecule type" value="Genomic_DNA"/>
</dbReference>
<accession>A0ABS0U1Q5</accession>
<keyword evidence="1" id="KW-0812">Transmembrane</keyword>
<reference evidence="2 3" key="1">
    <citation type="submission" date="2020-08" db="EMBL/GenBank/DDBJ databases">
        <title>Description of Xenorhabdus lircayensis sp. nov., the symbiotic bacterium associated with the entomopathogenic nematode Steirnernema unicornum.</title>
        <authorList>
            <person name="Castaneda-Alvarez C."/>
            <person name="Prodan S."/>
            <person name="Zamorano A."/>
            <person name="San-Blas E."/>
            <person name="Aballay E."/>
        </authorList>
    </citation>
    <scope>NUCLEOTIDE SEQUENCE [LARGE SCALE GENOMIC DNA]</scope>
    <source>
        <strain evidence="2 3">VLS</strain>
    </source>
</reference>
<feature type="transmembrane region" description="Helical" evidence="1">
    <location>
        <begin position="12"/>
        <end position="33"/>
    </location>
</feature>
<sequence length="45" mass="5250">MTLRVNLSPFHYRMAFAFSTFSSTTFLTVRLPLRAAIRAYRVPLE</sequence>
<evidence type="ECO:0000256" key="1">
    <source>
        <dbReference type="SAM" id="Phobius"/>
    </source>
</evidence>
<protein>
    <submittedName>
        <fullName evidence="2">Uncharacterized protein</fullName>
    </submittedName>
</protein>
<dbReference type="RefSeq" id="WP_198688344.1">
    <property type="nucleotide sequence ID" value="NZ_CAWPUD010000009.1"/>
</dbReference>
<comment type="caution">
    <text evidence="2">The sequence shown here is derived from an EMBL/GenBank/DDBJ whole genome shotgun (WGS) entry which is preliminary data.</text>
</comment>